<evidence type="ECO:0000313" key="2">
    <source>
        <dbReference type="Proteomes" id="UP000176271"/>
    </source>
</evidence>
<gene>
    <name evidence="1" type="ORF">A2597_03030</name>
</gene>
<sequence>MFKVIFYTPFGKTSPVEKYLYSLNLKQEAKVTRALGYLKEYGISKSILNLRKVAGTPFWELRILGKDNIRVICASIARSEIIVLHIFIKKQRKTPVKELNIAMKRYKTAVDR</sequence>
<proteinExistence type="predicted"/>
<protein>
    <recommendedName>
        <fullName evidence="3">Addiction module toxin RelE</fullName>
    </recommendedName>
</protein>
<dbReference type="Pfam" id="PF05973">
    <property type="entry name" value="Gp49"/>
    <property type="match status" value="1"/>
</dbReference>
<dbReference type="InterPro" id="IPR009241">
    <property type="entry name" value="HigB-like"/>
</dbReference>
<reference evidence="1 2" key="1">
    <citation type="journal article" date="2016" name="Nat. Commun.">
        <title>Thousands of microbial genomes shed light on interconnected biogeochemical processes in an aquifer system.</title>
        <authorList>
            <person name="Anantharaman K."/>
            <person name="Brown C.T."/>
            <person name="Hug L.A."/>
            <person name="Sharon I."/>
            <person name="Castelle C.J."/>
            <person name="Probst A.J."/>
            <person name="Thomas B.C."/>
            <person name="Singh A."/>
            <person name="Wilkins M.J."/>
            <person name="Karaoz U."/>
            <person name="Brodie E.L."/>
            <person name="Williams K.H."/>
            <person name="Hubbard S.S."/>
            <person name="Banfield J.F."/>
        </authorList>
    </citation>
    <scope>NUCLEOTIDE SEQUENCE [LARGE SCALE GENOMIC DNA]</scope>
</reference>
<accession>A0A1F8DNP3</accession>
<dbReference type="STRING" id="1802552.A2597_03030"/>
<organism evidence="1 2">
    <name type="scientific">Candidatus Woesebacteria bacterium RIFOXYD1_FULL_46_19</name>
    <dbReference type="NCBI Taxonomy" id="1802552"/>
    <lineage>
        <taxon>Bacteria</taxon>
        <taxon>Candidatus Woeseibacteriota</taxon>
    </lineage>
</organism>
<evidence type="ECO:0000313" key="1">
    <source>
        <dbReference type="EMBL" id="OGM89445.1"/>
    </source>
</evidence>
<dbReference type="AlphaFoldDB" id="A0A1F8DNP3"/>
<evidence type="ECO:0008006" key="3">
    <source>
        <dbReference type="Google" id="ProtNLM"/>
    </source>
</evidence>
<dbReference type="Proteomes" id="UP000176271">
    <property type="component" value="Unassembled WGS sequence"/>
</dbReference>
<name>A0A1F8DNP3_9BACT</name>
<comment type="caution">
    <text evidence="1">The sequence shown here is derived from an EMBL/GenBank/DDBJ whole genome shotgun (WGS) entry which is preliminary data.</text>
</comment>
<dbReference type="EMBL" id="MGIM01000019">
    <property type="protein sequence ID" value="OGM89445.1"/>
    <property type="molecule type" value="Genomic_DNA"/>
</dbReference>